<evidence type="ECO:0000256" key="2">
    <source>
        <dbReference type="ARBA" id="ARBA00004347"/>
    </source>
</evidence>
<dbReference type="SUPFAM" id="SSF82171">
    <property type="entry name" value="DPP6 N-terminal domain-like"/>
    <property type="match status" value="1"/>
</dbReference>
<dbReference type="GO" id="GO:0005198">
    <property type="term" value="F:structural molecule activity"/>
    <property type="evidence" value="ECO:0007669"/>
    <property type="project" value="InterPro"/>
</dbReference>
<evidence type="ECO:0000256" key="8">
    <source>
        <dbReference type="ARBA" id="ARBA00022892"/>
    </source>
</evidence>
<dbReference type="Pfam" id="PF00400">
    <property type="entry name" value="WD40"/>
    <property type="match status" value="5"/>
</dbReference>
<comment type="function">
    <text evidence="13">The coatomer is a cytosolic protein complex that binds to dilysine motifs and reversibly associates with Golgi non-clathrin-coated vesicles, which further mediate biosynthetic protein transport from the ER, via the Golgi up to the trans Golgi network. Coatomer complex is required for budding from Golgi membranes, and is essential for the retrograde Golgi-to-ER transport of dilysine-tagged proteins.</text>
</comment>
<dbReference type="CDD" id="cd00200">
    <property type="entry name" value="WD40"/>
    <property type="match status" value="1"/>
</dbReference>
<evidence type="ECO:0000256" key="3">
    <source>
        <dbReference type="ARBA" id="ARBA00011775"/>
    </source>
</evidence>
<protein>
    <recommendedName>
        <fullName evidence="14">Coatomer subunit alpha</fullName>
    </recommendedName>
</protein>
<dbReference type="Gene3D" id="2.130.10.10">
    <property type="entry name" value="YVTN repeat-like/Quinoprotein amine dehydrogenase"/>
    <property type="match status" value="1"/>
</dbReference>
<evidence type="ECO:0000256" key="5">
    <source>
        <dbReference type="ARBA" id="ARBA00022490"/>
    </source>
</evidence>
<keyword evidence="10 14" id="KW-0333">Golgi apparatus</keyword>
<sequence>MLTKFKTRSNRVKGLSFHSKRPWILASLHSGVIQLWDYSVGTLIDKFDEHQGPVRGVHFHTSQPLFVSGGDDYKIKVWNYKTHWCLFTLLGHLDYVRTVQFHHEYPWILSASDDQTIRIWNWQSRTCVSVLTGHNHYVMCASFHPKDDLVVSASLDQTVRVWEIGSLKKKTLSPANDIMRLAEINSDLFDSVDVTVKYVLEGHERGVNWAAFHPNLPLIVSGADYGEVMLWRMNETKAWEVDTFLGHMNNVSSVMFHAKQDIIVSISEDKSIRVWGATKGAKIQTFRREHDRFWSLAVHPEINLLAVGHDNGMFVFKLERERPAFALSGDSLFYAKDRFLRYYEYSTQKDSQVFPIMCPGIQSLNQSPRTLSYSQTENAVLICSDLDGGTYELYIIPKDRSDVVQDEMRGKGCSAVFIARNRFAVLEKSTSQVLVKNLKNEVVEKSSLPIPADAIFYAGTGNLLCRSEDKVVIFDLQQRLVLGELQIPFVIRYVVWSNDMESVALLSKDTIIIASQKLAFQCVLHERIRVKSGAWDDNGVFIYTTLNHIKYCLPNGESGIIKTLDVPIYITKVSGNTIFCLDRDRKNRAITINATEYIFKLALLRKRYDHVMNMIKNSQLCGQAMFAYLQQKGFPEVALHFVEDERIRFNLALESGNISVAVASATEINEKDHWYRLGVEALRQGNSRIVEFAYQQTKNFERLSFLYLITGNLDKLSKLMKIAEVKNNVMGQFHNALYLGDVKARVKILENAGHLPLAYITASVHGLNDVAERLAIELGDNVPSLPEGKTPSLLMPPPPIMCGGDWPLLRVMKGIFEGGLESANRGGDVDEEEEDVEGDWGEGLDKFDVDGMENTDIEAILDGAEAAEEEDDEEGGWEGPEDLELPPELDSPKVSSVFITPTQGMPVSQIWSQKSSLAAEQAAAGSFDTAMRLLHRQLGIKNFAPLKSMFLDLFSGSHSYLRSFSSSPVVPLAIERGWSESSSPNVRGLPALVFDFSQLEAKLKSGYKATTAGKLSEALRVFLSILQTIPLVVVESRREVDDVKELVIIVKEYVLGLQMELRRRELKDDPVRQQELAAYFTHCKLQTPHLRLAYFSAMTVCYKAKNMATAAHFARSLLDTNPTIESQARTARQVMQAADRNMTDATTLNYDFRNPFVICGSTYVPIYKGQKDVACPYCTARFVPSQEGNICSVCDLAVIGADASGLLCSASQVR</sequence>
<feature type="region of interest" description="Disordered" evidence="16">
    <location>
        <begin position="865"/>
        <end position="885"/>
    </location>
</feature>
<keyword evidence="4 14" id="KW-0813">Transport</keyword>
<name>A0A8S1ZZW7_ARAAE</name>
<organism evidence="20 21">
    <name type="scientific">Arabidopsis arenosa</name>
    <name type="common">Sand rock-cress</name>
    <name type="synonym">Cardaminopsis arenosa</name>
    <dbReference type="NCBI Taxonomy" id="38785"/>
    <lineage>
        <taxon>Eukaryota</taxon>
        <taxon>Viridiplantae</taxon>
        <taxon>Streptophyta</taxon>
        <taxon>Embryophyta</taxon>
        <taxon>Tracheophyta</taxon>
        <taxon>Spermatophyta</taxon>
        <taxon>Magnoliopsida</taxon>
        <taxon>eudicotyledons</taxon>
        <taxon>Gunneridae</taxon>
        <taxon>Pentapetalae</taxon>
        <taxon>rosids</taxon>
        <taxon>malvids</taxon>
        <taxon>Brassicales</taxon>
        <taxon>Brassicaceae</taxon>
        <taxon>Camelineae</taxon>
        <taxon>Arabidopsis</taxon>
    </lineage>
</organism>
<accession>A0A8S1ZZW7</accession>
<dbReference type="InterPro" id="IPR050844">
    <property type="entry name" value="Coatomer_complex_subunit"/>
</dbReference>
<dbReference type="Pfam" id="PF04053">
    <property type="entry name" value="B-prop_COPA_B_2nd"/>
    <property type="match status" value="1"/>
</dbReference>
<dbReference type="InterPro" id="IPR006692">
    <property type="entry name" value="Beta-prop_COPA/B_2nd"/>
</dbReference>
<feature type="repeat" description="WD" evidence="15">
    <location>
        <begin position="89"/>
        <end position="130"/>
    </location>
</feature>
<keyword evidence="11 14" id="KW-0472">Membrane</keyword>
<dbReference type="InterPro" id="IPR056176">
    <property type="entry name" value="TPR_COPA_B"/>
</dbReference>
<evidence type="ECO:0000313" key="21">
    <source>
        <dbReference type="Proteomes" id="UP000682877"/>
    </source>
</evidence>
<evidence type="ECO:0000256" key="12">
    <source>
        <dbReference type="ARBA" id="ARBA00023329"/>
    </source>
</evidence>
<keyword evidence="12" id="KW-0968">Cytoplasmic vesicle</keyword>
<dbReference type="GO" id="GO:0000139">
    <property type="term" value="C:Golgi membrane"/>
    <property type="evidence" value="ECO:0007669"/>
    <property type="project" value="UniProtKB-SubCell"/>
</dbReference>
<evidence type="ECO:0000256" key="10">
    <source>
        <dbReference type="ARBA" id="ARBA00023034"/>
    </source>
</evidence>
<dbReference type="GO" id="GO:0006891">
    <property type="term" value="P:intra-Golgi vesicle-mediated transport"/>
    <property type="evidence" value="ECO:0007669"/>
    <property type="project" value="TreeGrafter"/>
</dbReference>
<reference evidence="20" key="1">
    <citation type="submission" date="2021-01" db="EMBL/GenBank/DDBJ databases">
        <authorList>
            <person name="Bezrukov I."/>
        </authorList>
    </citation>
    <scope>NUCLEOTIDE SEQUENCE</scope>
</reference>
<dbReference type="InterPro" id="IPR036322">
    <property type="entry name" value="WD40_repeat_dom_sf"/>
</dbReference>
<dbReference type="InterPro" id="IPR015943">
    <property type="entry name" value="WD40/YVTN_repeat-like_dom_sf"/>
</dbReference>
<dbReference type="GO" id="GO:0006888">
    <property type="term" value="P:endoplasmic reticulum to Golgi vesicle-mediated transport"/>
    <property type="evidence" value="ECO:0007669"/>
    <property type="project" value="InterPro"/>
</dbReference>
<dbReference type="Pfam" id="PF06957">
    <property type="entry name" value="COPI_C"/>
    <property type="match status" value="1"/>
</dbReference>
<dbReference type="PROSITE" id="PS50294">
    <property type="entry name" value="WD_REPEATS_REGION"/>
    <property type="match status" value="5"/>
</dbReference>
<dbReference type="InterPro" id="IPR020472">
    <property type="entry name" value="WD40_PAC1"/>
</dbReference>
<evidence type="ECO:0000313" key="20">
    <source>
        <dbReference type="EMBL" id="CAE6000539.1"/>
    </source>
</evidence>
<evidence type="ECO:0000256" key="16">
    <source>
        <dbReference type="SAM" id="MobiDB-lite"/>
    </source>
</evidence>
<dbReference type="PROSITE" id="PS50082">
    <property type="entry name" value="WD_REPEATS_2"/>
    <property type="match status" value="5"/>
</dbReference>
<evidence type="ECO:0000259" key="18">
    <source>
        <dbReference type="Pfam" id="PF06957"/>
    </source>
</evidence>
<evidence type="ECO:0000259" key="17">
    <source>
        <dbReference type="Pfam" id="PF04053"/>
    </source>
</evidence>
<keyword evidence="5 14" id="KW-0963">Cytoplasm</keyword>
<feature type="repeat" description="WD" evidence="15">
    <location>
        <begin position="131"/>
        <end position="164"/>
    </location>
</feature>
<dbReference type="GO" id="GO:0030126">
    <property type="term" value="C:COPI vesicle coat"/>
    <property type="evidence" value="ECO:0007669"/>
    <property type="project" value="UniProtKB-UniRule"/>
</dbReference>
<evidence type="ECO:0000256" key="14">
    <source>
        <dbReference type="PIRNR" id="PIRNR003354"/>
    </source>
</evidence>
<gene>
    <name evidence="20" type="ORF">AARE701A_LOCUS9199</name>
</gene>
<keyword evidence="8 14" id="KW-0931">ER-Golgi transport</keyword>
<dbReference type="FunFam" id="1.25.40.470:FF:000002">
    <property type="entry name" value="Coatomer subunit alpha"/>
    <property type="match status" value="1"/>
</dbReference>
<dbReference type="PROSITE" id="PS00678">
    <property type="entry name" value="WD_REPEATS_1"/>
    <property type="match status" value="1"/>
</dbReference>
<feature type="repeat" description="WD" evidence="15">
    <location>
        <begin position="244"/>
        <end position="285"/>
    </location>
</feature>
<evidence type="ECO:0000256" key="6">
    <source>
        <dbReference type="ARBA" id="ARBA00022574"/>
    </source>
</evidence>
<dbReference type="SMART" id="SM00320">
    <property type="entry name" value="WD40"/>
    <property type="match status" value="7"/>
</dbReference>
<feature type="repeat" description="WD" evidence="15">
    <location>
        <begin position="47"/>
        <end position="82"/>
    </location>
</feature>
<keyword evidence="6 15" id="KW-0853">WD repeat</keyword>
<dbReference type="InterPro" id="IPR047312">
    <property type="entry name" value="Coatomer_alpha_WD-assoc_reg"/>
</dbReference>
<keyword evidence="7" id="KW-0677">Repeat</keyword>
<dbReference type="FunFam" id="2.130.10.10:FF:000010">
    <property type="entry name" value="Coatomer subunit alpha"/>
    <property type="match status" value="1"/>
</dbReference>
<dbReference type="Pfam" id="PF23953">
    <property type="entry name" value="TPR_COPA_B"/>
    <property type="match status" value="1"/>
</dbReference>
<evidence type="ECO:0000259" key="19">
    <source>
        <dbReference type="Pfam" id="PF23953"/>
    </source>
</evidence>
<dbReference type="Proteomes" id="UP000682877">
    <property type="component" value="Chromosome 4"/>
</dbReference>
<dbReference type="CDD" id="cd22948">
    <property type="entry name" value="Coatomer_WDAD_alpha"/>
    <property type="match status" value="1"/>
</dbReference>
<evidence type="ECO:0000256" key="4">
    <source>
        <dbReference type="ARBA" id="ARBA00022448"/>
    </source>
</evidence>
<dbReference type="PANTHER" id="PTHR19876:SF1">
    <property type="entry name" value="COATOMER SUBUNIT ALPHA"/>
    <property type="match status" value="1"/>
</dbReference>
<comment type="subunit">
    <text evidence="3 14">Oligomeric complex that consists of at least the alpha, beta, beta', gamma, delta, epsilon and zeta subunits.</text>
</comment>
<feature type="repeat" description="WD" evidence="15">
    <location>
        <begin position="200"/>
        <end position="241"/>
    </location>
</feature>
<evidence type="ECO:0000256" key="11">
    <source>
        <dbReference type="ARBA" id="ARBA00023136"/>
    </source>
</evidence>
<dbReference type="PIRSF" id="PIRSF003354">
    <property type="entry name" value="Coatomer_alpha_subunit"/>
    <property type="match status" value="1"/>
</dbReference>
<dbReference type="Gene3D" id="1.25.40.470">
    <property type="match status" value="1"/>
</dbReference>
<dbReference type="InterPro" id="IPR001680">
    <property type="entry name" value="WD40_rpt"/>
</dbReference>
<feature type="compositionally biased region" description="Acidic residues" evidence="16">
    <location>
        <begin position="829"/>
        <end position="842"/>
    </location>
</feature>
<dbReference type="GO" id="GO:0006886">
    <property type="term" value="P:intracellular protein transport"/>
    <property type="evidence" value="ECO:0007669"/>
    <property type="project" value="UniProtKB-UniRule"/>
</dbReference>
<evidence type="ECO:0000256" key="13">
    <source>
        <dbReference type="ARBA" id="ARBA00025536"/>
    </source>
</evidence>
<dbReference type="GO" id="GO:0006890">
    <property type="term" value="P:retrograde vesicle-mediated transport, Golgi to endoplasmic reticulum"/>
    <property type="evidence" value="ECO:0007669"/>
    <property type="project" value="TreeGrafter"/>
</dbReference>
<evidence type="ECO:0000256" key="9">
    <source>
        <dbReference type="ARBA" id="ARBA00022927"/>
    </source>
</evidence>
<evidence type="ECO:0000256" key="15">
    <source>
        <dbReference type="PROSITE-ProRule" id="PRU00221"/>
    </source>
</evidence>
<feature type="domain" description="Coatomer alpha subunit C-terminal" evidence="18">
    <location>
        <begin position="813"/>
        <end position="1214"/>
    </location>
</feature>
<feature type="domain" description="COPA/B TPR" evidence="19">
    <location>
        <begin position="609"/>
        <end position="770"/>
    </location>
</feature>
<evidence type="ECO:0000256" key="1">
    <source>
        <dbReference type="ARBA" id="ARBA00004255"/>
    </source>
</evidence>
<keyword evidence="9 14" id="KW-0653">Protein transport</keyword>
<dbReference type="InterPro" id="IPR019775">
    <property type="entry name" value="WD40_repeat_CS"/>
</dbReference>
<dbReference type="SUPFAM" id="SSF50978">
    <property type="entry name" value="WD40 repeat-like"/>
    <property type="match status" value="1"/>
</dbReference>
<dbReference type="PRINTS" id="PR00320">
    <property type="entry name" value="GPROTEINBRPT"/>
</dbReference>
<comment type="subcellular location">
    <subcellularLocation>
        <location evidence="14">Cytoplasm</location>
    </subcellularLocation>
    <subcellularLocation>
        <location evidence="1 14">Golgi apparatus membrane</location>
        <topology evidence="1 14">Peripheral membrane protein</topology>
        <orientation evidence="1">Cytoplasmic side</orientation>
    </subcellularLocation>
    <subcellularLocation>
        <location evidence="2">Cytoplasmic vesicle</location>
        <location evidence="2">COPI-coated vesicle membrane</location>
        <topology evidence="2">Peripheral membrane protein</topology>
        <orientation evidence="2">Cytoplasmic side</orientation>
    </subcellularLocation>
</comment>
<evidence type="ECO:0000256" key="7">
    <source>
        <dbReference type="ARBA" id="ARBA00022737"/>
    </source>
</evidence>
<dbReference type="InterPro" id="IPR016391">
    <property type="entry name" value="Coatomer_asu"/>
</dbReference>
<dbReference type="AlphaFoldDB" id="A0A8S1ZZW7"/>
<dbReference type="InterPro" id="IPR010714">
    <property type="entry name" value="Coatomer_asu_C"/>
</dbReference>
<feature type="region of interest" description="Disordered" evidence="16">
    <location>
        <begin position="822"/>
        <end position="848"/>
    </location>
</feature>
<keyword evidence="21" id="KW-1185">Reference proteome</keyword>
<proteinExistence type="predicted"/>
<feature type="domain" description="COPA/B second beta-propeller" evidence="17">
    <location>
        <begin position="340"/>
        <end position="582"/>
    </location>
</feature>
<dbReference type="PANTHER" id="PTHR19876">
    <property type="entry name" value="COATOMER"/>
    <property type="match status" value="1"/>
</dbReference>
<dbReference type="EMBL" id="LR999454">
    <property type="protein sequence ID" value="CAE6000539.1"/>
    <property type="molecule type" value="Genomic_DNA"/>
</dbReference>